<comment type="similarity">
    <text evidence="2">Belongs to the ATPase gamma chain family.</text>
</comment>
<dbReference type="SUPFAM" id="SSF52943">
    <property type="entry name" value="ATP synthase (F1-ATPase), gamma subunit"/>
    <property type="match status" value="1"/>
</dbReference>
<reference evidence="9 10" key="1">
    <citation type="submission" date="2024-02" db="EMBL/GenBank/DDBJ databases">
        <authorList>
            <person name="Chen Y."/>
            <person name="Shah S."/>
            <person name="Dougan E. K."/>
            <person name="Thang M."/>
            <person name="Chan C."/>
        </authorList>
    </citation>
    <scope>NUCLEOTIDE SEQUENCE [LARGE SCALE GENOMIC DNA]</scope>
</reference>
<keyword evidence="4" id="KW-0375">Hydrogen ion transport</keyword>
<evidence type="ECO:0000256" key="4">
    <source>
        <dbReference type="ARBA" id="ARBA00022781"/>
    </source>
</evidence>
<dbReference type="InterPro" id="IPR000131">
    <property type="entry name" value="ATP_synth_F1_gsu"/>
</dbReference>
<dbReference type="PANTHER" id="PTHR11693">
    <property type="entry name" value="ATP SYNTHASE GAMMA CHAIN"/>
    <property type="match status" value="1"/>
</dbReference>
<evidence type="ECO:0000256" key="8">
    <source>
        <dbReference type="ARBA" id="ARBA00023310"/>
    </source>
</evidence>
<dbReference type="Proteomes" id="UP001642464">
    <property type="component" value="Unassembled WGS sequence"/>
</dbReference>
<keyword evidence="3" id="KW-0813">Transport</keyword>
<organism evidence="9 10">
    <name type="scientific">Durusdinium trenchii</name>
    <dbReference type="NCBI Taxonomy" id="1381693"/>
    <lineage>
        <taxon>Eukaryota</taxon>
        <taxon>Sar</taxon>
        <taxon>Alveolata</taxon>
        <taxon>Dinophyceae</taxon>
        <taxon>Suessiales</taxon>
        <taxon>Symbiodiniaceae</taxon>
        <taxon>Durusdinium</taxon>
    </lineage>
</organism>
<evidence type="ECO:0000256" key="1">
    <source>
        <dbReference type="ARBA" id="ARBA00004170"/>
    </source>
</evidence>
<keyword evidence="6" id="KW-0472">Membrane</keyword>
<dbReference type="Gene3D" id="1.10.287.80">
    <property type="entry name" value="ATP synthase, gamma subunit, helix hairpin domain"/>
    <property type="match status" value="1"/>
</dbReference>
<evidence type="ECO:0000256" key="6">
    <source>
        <dbReference type="ARBA" id="ARBA00023136"/>
    </source>
</evidence>
<evidence type="ECO:0000256" key="3">
    <source>
        <dbReference type="ARBA" id="ARBA00022448"/>
    </source>
</evidence>
<comment type="caution">
    <text evidence="9">The sequence shown here is derived from an EMBL/GenBank/DDBJ whole genome shotgun (WGS) entry which is preliminary data.</text>
</comment>
<keyword evidence="10" id="KW-1185">Reference proteome</keyword>
<protein>
    <submittedName>
        <fullName evidence="9">Mitochondrial (F-ATPase gamma subunit)</fullName>
    </submittedName>
</protein>
<keyword evidence="7" id="KW-0139">CF(1)</keyword>
<sequence length="167" mass="18020">MRAIKNMQKITKAMKMVATAKFKKDMRTMENGLPFAIPVMNLFQRLPVEDKAGAITYVAVTSAPGRQDKGLCGGVNTAVAKQVRQGITAEEAKGNVSKVVVIGGKGVAVLKRLYGDRFTHSFEECSKVPFTFAAASLIAERLAASNPARCKVVSNEFKSMVSYDTVA</sequence>
<evidence type="ECO:0000313" key="9">
    <source>
        <dbReference type="EMBL" id="CAK9015294.1"/>
    </source>
</evidence>
<comment type="subcellular location">
    <subcellularLocation>
        <location evidence="1">Membrane</location>
        <topology evidence="1">Peripheral membrane protein</topology>
    </subcellularLocation>
</comment>
<accession>A0ABP0JMH6</accession>
<keyword evidence="8" id="KW-0066">ATP synthesis</keyword>
<evidence type="ECO:0000256" key="7">
    <source>
        <dbReference type="ARBA" id="ARBA00023196"/>
    </source>
</evidence>
<evidence type="ECO:0000256" key="2">
    <source>
        <dbReference type="ARBA" id="ARBA00007681"/>
    </source>
</evidence>
<dbReference type="Pfam" id="PF00231">
    <property type="entry name" value="ATP-synt"/>
    <property type="match status" value="1"/>
</dbReference>
<dbReference type="InterPro" id="IPR035968">
    <property type="entry name" value="ATP_synth_F1_ATPase_gsu"/>
</dbReference>
<dbReference type="PANTHER" id="PTHR11693:SF22">
    <property type="entry name" value="ATP SYNTHASE SUBUNIT GAMMA, MITOCHONDRIAL"/>
    <property type="match status" value="1"/>
</dbReference>
<evidence type="ECO:0000256" key="5">
    <source>
        <dbReference type="ARBA" id="ARBA00023065"/>
    </source>
</evidence>
<gene>
    <name evidence="9" type="ORF">SCF082_LOCUS12699</name>
</gene>
<dbReference type="EMBL" id="CAXAMM010007779">
    <property type="protein sequence ID" value="CAK9015294.1"/>
    <property type="molecule type" value="Genomic_DNA"/>
</dbReference>
<evidence type="ECO:0000313" key="10">
    <source>
        <dbReference type="Proteomes" id="UP001642464"/>
    </source>
</evidence>
<keyword evidence="5" id="KW-0406">Ion transport</keyword>
<proteinExistence type="inferred from homology"/>
<dbReference type="Gene3D" id="3.40.1380.10">
    <property type="match status" value="1"/>
</dbReference>
<name>A0ABP0JMH6_9DINO</name>